<feature type="transmembrane region" description="Helical" evidence="1">
    <location>
        <begin position="74"/>
        <end position="98"/>
    </location>
</feature>
<proteinExistence type="predicted"/>
<keyword evidence="1" id="KW-0812">Transmembrane</keyword>
<evidence type="ECO:0000256" key="1">
    <source>
        <dbReference type="SAM" id="Phobius"/>
    </source>
</evidence>
<accession>A0A0G0H161</accession>
<dbReference type="STRING" id="1618545.US53_C0068G0008"/>
<dbReference type="EMBL" id="LBTI01000068">
    <property type="protein sequence ID" value="KKQ35932.1"/>
    <property type="molecule type" value="Genomic_DNA"/>
</dbReference>
<evidence type="ECO:0000313" key="3">
    <source>
        <dbReference type="Proteomes" id="UP000034591"/>
    </source>
</evidence>
<comment type="caution">
    <text evidence="2">The sequence shown here is derived from an EMBL/GenBank/DDBJ whole genome shotgun (WGS) entry which is preliminary data.</text>
</comment>
<evidence type="ECO:0008006" key="4">
    <source>
        <dbReference type="Google" id="ProtNLM"/>
    </source>
</evidence>
<feature type="transmembrane region" description="Helical" evidence="1">
    <location>
        <begin position="33"/>
        <end position="53"/>
    </location>
</feature>
<keyword evidence="1" id="KW-0472">Membrane</keyword>
<dbReference type="AlphaFoldDB" id="A0A0G0H161"/>
<name>A0A0G0H161_9BACT</name>
<organism evidence="2 3">
    <name type="scientific">Candidatus Woesebacteria bacterium GW2011_GWA1_37_7</name>
    <dbReference type="NCBI Taxonomy" id="1618545"/>
    <lineage>
        <taxon>Bacteria</taxon>
        <taxon>Candidatus Woeseibacteriota</taxon>
    </lineage>
</organism>
<protein>
    <recommendedName>
        <fullName evidence="4">Integral membrane protein</fullName>
    </recommendedName>
</protein>
<reference evidence="2 3" key="1">
    <citation type="journal article" date="2015" name="Nature">
        <title>rRNA introns, odd ribosomes, and small enigmatic genomes across a large radiation of phyla.</title>
        <authorList>
            <person name="Brown C.T."/>
            <person name="Hug L.A."/>
            <person name="Thomas B.C."/>
            <person name="Sharon I."/>
            <person name="Castelle C.J."/>
            <person name="Singh A."/>
            <person name="Wilkins M.J."/>
            <person name="Williams K.H."/>
            <person name="Banfield J.F."/>
        </authorList>
    </citation>
    <scope>NUCLEOTIDE SEQUENCE [LARGE SCALE GENOMIC DNA]</scope>
</reference>
<dbReference type="Proteomes" id="UP000034591">
    <property type="component" value="Unassembled WGS sequence"/>
</dbReference>
<sequence length="113" mass="12548">MENTFIALVNNPFVTSSVRSLNSVNFVITLTRLIISLGLVIGGLLFMYTLILGSIQWISAGGNKASIEAARAKVMNALVGLFLLFGVFALITFVEIFFNTDLTYFQFNRFQLK</sequence>
<evidence type="ECO:0000313" key="2">
    <source>
        <dbReference type="EMBL" id="KKQ35932.1"/>
    </source>
</evidence>
<gene>
    <name evidence="2" type="ORF">US53_C0068G0008</name>
</gene>
<keyword evidence="1" id="KW-1133">Transmembrane helix</keyword>